<protein>
    <submittedName>
        <fullName evidence="4">Alkaline phosphatase D</fullName>
    </submittedName>
</protein>
<sequence>MEQTPSRRVFLSVAAAGAGGLLLTGAGLAPARALRRDPFALGIASGDPSQDGFVLWTRLAPDPLGSQGRGGMPARNVDVEWQLATDERFTKVVRTGVETARWERAHSVHVELEGLDPGREYFYRFRAEGHLSPAGRTRTAPAAQPSSGSSAVSSAASSMSPLTLAVAACAHYEHGYYTAYRRLAEQEPDLVVHLGDYMYEYAPQGYTALGGGVREHTEGKCATLADYRTRHAQYKSDADLQAAHAVAPWLVAFDDHEIENNWAGGVSSTDAPEFARRRANAFQAYYENMPLRRASVPNGASIRIHRRVDWGPLARFHLLDTRQFRDDQACEDGLRAGCDDRLATRRTLLGEDQRRWLLDGLASSGARWNLVAQQILMAQRDYKVGPGSEVNMDSWDGYAAERTRLLTGFRDSGAANPVVLTGDMHMHHAADLRLDFDDPDSPRVAVELVTSSVASDGDGYRDEGRMAEAIAENPHISYLDQRRGYIVCRVTPEELHADFRTLDYISRRGAPAKSGARFTVPAGQSTLT</sequence>
<gene>
    <name evidence="4" type="primary">phoD</name>
    <name evidence="4" type="ORF">GCM10017600_22290</name>
</gene>
<reference evidence="4" key="1">
    <citation type="journal article" date="2014" name="Int. J. Syst. Evol. Microbiol.">
        <title>Complete genome sequence of Corynebacterium casei LMG S-19264T (=DSM 44701T), isolated from a smear-ripened cheese.</title>
        <authorList>
            <consortium name="US DOE Joint Genome Institute (JGI-PGF)"/>
            <person name="Walter F."/>
            <person name="Albersmeier A."/>
            <person name="Kalinowski J."/>
            <person name="Ruckert C."/>
        </authorList>
    </citation>
    <scope>NUCLEOTIDE SEQUENCE</scope>
    <source>
        <strain evidence="4">VKM Ac-2007</strain>
    </source>
</reference>
<dbReference type="EMBL" id="BSEV01000003">
    <property type="protein sequence ID" value="GLK08824.1"/>
    <property type="molecule type" value="Genomic_DNA"/>
</dbReference>
<proteinExistence type="predicted"/>
<dbReference type="Pfam" id="PF16655">
    <property type="entry name" value="PhoD_N"/>
    <property type="match status" value="1"/>
</dbReference>
<feature type="region of interest" description="Disordered" evidence="1">
    <location>
        <begin position="133"/>
        <end position="154"/>
    </location>
</feature>
<dbReference type="Gene3D" id="2.60.40.380">
    <property type="entry name" value="Purple acid phosphatase-like, N-terminal"/>
    <property type="match status" value="1"/>
</dbReference>
<evidence type="ECO:0000259" key="2">
    <source>
        <dbReference type="Pfam" id="PF09423"/>
    </source>
</evidence>
<dbReference type="InterPro" id="IPR038607">
    <property type="entry name" value="PhoD-like_sf"/>
</dbReference>
<evidence type="ECO:0000313" key="5">
    <source>
        <dbReference type="Proteomes" id="UP001143474"/>
    </source>
</evidence>
<keyword evidence="5" id="KW-1185">Reference proteome</keyword>
<dbReference type="SUPFAM" id="SSF56300">
    <property type="entry name" value="Metallo-dependent phosphatases"/>
    <property type="match status" value="1"/>
</dbReference>
<dbReference type="InterPro" id="IPR006311">
    <property type="entry name" value="TAT_signal"/>
</dbReference>
<dbReference type="InterPro" id="IPR052900">
    <property type="entry name" value="Phospholipid_Metab_Enz"/>
</dbReference>
<name>A0A9W6I0K5_9ACTN</name>
<dbReference type="PANTHER" id="PTHR43606">
    <property type="entry name" value="PHOSPHATASE, PUTATIVE (AFU_ORTHOLOGUE AFUA_6G08710)-RELATED"/>
    <property type="match status" value="1"/>
</dbReference>
<dbReference type="RefSeq" id="WP_271217305.1">
    <property type="nucleotide sequence ID" value="NZ_BAAAVD010000003.1"/>
</dbReference>
<dbReference type="Proteomes" id="UP001143474">
    <property type="component" value="Unassembled WGS sequence"/>
</dbReference>
<dbReference type="PANTHER" id="PTHR43606:SF2">
    <property type="entry name" value="ALKALINE PHOSPHATASE FAMILY PROTEIN (AFU_ORTHOLOGUE AFUA_5G03860)"/>
    <property type="match status" value="1"/>
</dbReference>
<comment type="caution">
    <text evidence="4">The sequence shown here is derived from an EMBL/GenBank/DDBJ whole genome shotgun (WGS) entry which is preliminary data.</text>
</comment>
<evidence type="ECO:0000313" key="4">
    <source>
        <dbReference type="EMBL" id="GLK08824.1"/>
    </source>
</evidence>
<feature type="domain" description="PhoD-like phosphatase metallophosphatase" evidence="2">
    <location>
        <begin position="164"/>
        <end position="499"/>
    </location>
</feature>
<dbReference type="InterPro" id="IPR018946">
    <property type="entry name" value="PhoD-like_MPP"/>
</dbReference>
<dbReference type="CDD" id="cd07389">
    <property type="entry name" value="MPP_PhoD"/>
    <property type="match status" value="1"/>
</dbReference>
<dbReference type="AlphaFoldDB" id="A0A9W6I0K5"/>
<accession>A0A9W6I0K5</accession>
<dbReference type="Gene3D" id="3.60.21.70">
    <property type="entry name" value="PhoD-like phosphatase"/>
    <property type="match status" value="1"/>
</dbReference>
<dbReference type="InterPro" id="IPR032093">
    <property type="entry name" value="PhoD_N"/>
</dbReference>
<feature type="compositionally biased region" description="Low complexity" evidence="1">
    <location>
        <begin position="140"/>
        <end position="154"/>
    </location>
</feature>
<dbReference type="PROSITE" id="PS51318">
    <property type="entry name" value="TAT"/>
    <property type="match status" value="1"/>
</dbReference>
<reference evidence="4" key="2">
    <citation type="submission" date="2023-01" db="EMBL/GenBank/DDBJ databases">
        <authorList>
            <person name="Sun Q."/>
            <person name="Evtushenko L."/>
        </authorList>
    </citation>
    <scope>NUCLEOTIDE SEQUENCE</scope>
    <source>
        <strain evidence="4">VKM Ac-2007</strain>
    </source>
</reference>
<evidence type="ECO:0000256" key="1">
    <source>
        <dbReference type="SAM" id="MobiDB-lite"/>
    </source>
</evidence>
<organism evidence="4 5">
    <name type="scientific">Streptosporangium carneum</name>
    <dbReference type="NCBI Taxonomy" id="47481"/>
    <lineage>
        <taxon>Bacteria</taxon>
        <taxon>Bacillati</taxon>
        <taxon>Actinomycetota</taxon>
        <taxon>Actinomycetes</taxon>
        <taxon>Streptosporangiales</taxon>
        <taxon>Streptosporangiaceae</taxon>
        <taxon>Streptosporangium</taxon>
    </lineage>
</organism>
<feature type="domain" description="Phospholipase D N-terminal" evidence="3">
    <location>
        <begin position="41"/>
        <end position="139"/>
    </location>
</feature>
<dbReference type="Pfam" id="PF09423">
    <property type="entry name" value="PhoD"/>
    <property type="match status" value="1"/>
</dbReference>
<dbReference type="InterPro" id="IPR029052">
    <property type="entry name" value="Metallo-depent_PP-like"/>
</dbReference>
<evidence type="ECO:0000259" key="3">
    <source>
        <dbReference type="Pfam" id="PF16655"/>
    </source>
</evidence>